<proteinExistence type="predicted"/>
<dbReference type="InterPro" id="IPR053802">
    <property type="entry name" value="DUF6950"/>
</dbReference>
<reference evidence="2 3" key="1">
    <citation type="submission" date="2016-11" db="EMBL/GenBank/DDBJ databases">
        <authorList>
            <person name="Jaros S."/>
            <person name="Januszkiewicz K."/>
            <person name="Wedrychowicz H."/>
        </authorList>
    </citation>
    <scope>NUCLEOTIDE SEQUENCE [LARGE SCALE GENOMIC DNA]</scope>
    <source>
        <strain evidence="2 3">DSM 100565</strain>
    </source>
</reference>
<dbReference type="STRING" id="1447782.SAMN05444417_2281"/>
<dbReference type="Proteomes" id="UP000184292">
    <property type="component" value="Unassembled WGS sequence"/>
</dbReference>
<protein>
    <recommendedName>
        <fullName evidence="1">DUF6950 domain-containing protein</fullName>
    </recommendedName>
</protein>
<evidence type="ECO:0000313" key="3">
    <source>
        <dbReference type="Proteomes" id="UP000184292"/>
    </source>
</evidence>
<organism evidence="2 3">
    <name type="scientific">Wenxinia saemankumensis</name>
    <dbReference type="NCBI Taxonomy" id="1447782"/>
    <lineage>
        <taxon>Bacteria</taxon>
        <taxon>Pseudomonadati</taxon>
        <taxon>Pseudomonadota</taxon>
        <taxon>Alphaproteobacteria</taxon>
        <taxon>Rhodobacterales</taxon>
        <taxon>Roseobacteraceae</taxon>
        <taxon>Wenxinia</taxon>
    </lineage>
</organism>
<dbReference type="RefSeq" id="WP_073330077.1">
    <property type="nucleotide sequence ID" value="NZ_FQYO01000003.1"/>
</dbReference>
<feature type="domain" description="DUF6950" evidence="1">
    <location>
        <begin position="2"/>
        <end position="130"/>
    </location>
</feature>
<evidence type="ECO:0000313" key="2">
    <source>
        <dbReference type="EMBL" id="SHI91145.1"/>
    </source>
</evidence>
<dbReference type="EMBL" id="FQYO01000003">
    <property type="protein sequence ID" value="SHI91145.1"/>
    <property type="molecule type" value="Genomic_DNA"/>
</dbReference>
<dbReference type="OrthoDB" id="6586924at2"/>
<dbReference type="AlphaFoldDB" id="A0A1M6F0G1"/>
<gene>
    <name evidence="2" type="ORF">SAMN05444417_2281</name>
</gene>
<keyword evidence="3" id="KW-1185">Reference proteome</keyword>
<evidence type="ECO:0000259" key="1">
    <source>
        <dbReference type="Pfam" id="PF22262"/>
    </source>
</evidence>
<sequence>MTRLPDWRPRLEAVLRDARGRAFAYGAWDCALFAADCIAAMTGKDPAAELRGYDSFRAGLDRLRALGHAGHVSYAATLFPEISAEQLRAGDLAVLSGRTLAICQGRLIYAPSRQGLAIADRSTVTRAFRV</sequence>
<accession>A0A1M6F0G1</accession>
<dbReference type="Pfam" id="PF22262">
    <property type="entry name" value="DUF6950"/>
    <property type="match status" value="1"/>
</dbReference>
<name>A0A1M6F0G1_9RHOB</name>